<proteinExistence type="predicted"/>
<dbReference type="Proteomes" id="UP001175137">
    <property type="component" value="Unassembled WGS sequence"/>
</dbReference>
<dbReference type="InterPro" id="IPR025019">
    <property type="entry name" value="DUF3952"/>
</dbReference>
<gene>
    <name evidence="3" type="ORF">QYM23_10825</name>
</gene>
<accession>A0AAW7NCL1</accession>
<name>A0AAW7NCL1_BACCE</name>
<evidence type="ECO:0000259" key="2">
    <source>
        <dbReference type="Pfam" id="PF13130"/>
    </source>
</evidence>
<dbReference type="EMBL" id="JAUIQW010000001">
    <property type="protein sequence ID" value="MDN4873349.1"/>
    <property type="molecule type" value="Genomic_DNA"/>
</dbReference>
<sequence length="266" mass="30498">MKLKKKARMMIVLLIVSSLLSGCGFGETKIEYEPFVKALDEGDMKTVMSASDDGYAYVKQRGIYSTYEQKEDGEHSKTIYQTSKGIYNTKDKSLYGNTTQEITSEVDNKNYKEEVNYSTNIMYKNEKVQSPDSNLDVSYVNLIVDRLKGIGKLKMKPKGDIKKFDQPSTVGYKLTESDFQSIINDNLKIQYDEYGGGSIALHIDSKNGLEQILQVSIVMNYKKRNDEGKLVKYISQIHTYFDSQQGNNQDARQEYIDFKVKYNKKQ</sequence>
<protein>
    <submittedName>
        <fullName evidence="3">DUF3952 domain-containing protein</fullName>
    </submittedName>
</protein>
<organism evidence="3 4">
    <name type="scientific">Bacillus cereus</name>
    <dbReference type="NCBI Taxonomy" id="1396"/>
    <lineage>
        <taxon>Bacteria</taxon>
        <taxon>Bacillati</taxon>
        <taxon>Bacillota</taxon>
        <taxon>Bacilli</taxon>
        <taxon>Bacillales</taxon>
        <taxon>Bacillaceae</taxon>
        <taxon>Bacillus</taxon>
        <taxon>Bacillus cereus group</taxon>
    </lineage>
</organism>
<feature type="chain" id="PRO_5043835298" evidence="1">
    <location>
        <begin position="22"/>
        <end position="266"/>
    </location>
</feature>
<dbReference type="AlphaFoldDB" id="A0AAW7NCL1"/>
<evidence type="ECO:0000256" key="1">
    <source>
        <dbReference type="SAM" id="SignalP"/>
    </source>
</evidence>
<keyword evidence="1" id="KW-0732">Signal</keyword>
<feature type="signal peptide" evidence="1">
    <location>
        <begin position="1"/>
        <end position="21"/>
    </location>
</feature>
<dbReference type="RefSeq" id="WP_000768483.1">
    <property type="nucleotide sequence ID" value="NZ_CP012691.1"/>
</dbReference>
<evidence type="ECO:0000313" key="4">
    <source>
        <dbReference type="Proteomes" id="UP001175137"/>
    </source>
</evidence>
<comment type="caution">
    <text evidence="3">The sequence shown here is derived from an EMBL/GenBank/DDBJ whole genome shotgun (WGS) entry which is preliminary data.</text>
</comment>
<feature type="domain" description="DUF3952" evidence="2">
    <location>
        <begin position="18"/>
        <end position="115"/>
    </location>
</feature>
<dbReference type="PROSITE" id="PS51257">
    <property type="entry name" value="PROKAR_LIPOPROTEIN"/>
    <property type="match status" value="1"/>
</dbReference>
<evidence type="ECO:0000313" key="3">
    <source>
        <dbReference type="EMBL" id="MDN4873349.1"/>
    </source>
</evidence>
<reference evidence="3" key="1">
    <citation type="submission" date="2023-07" db="EMBL/GenBank/DDBJ databases">
        <title>Complete genome sequence of Bacillus cereus SRCM126073 isolated from soil.</title>
        <authorList>
            <person name="Yang H.-G."/>
            <person name="Ryu M.-S."/>
            <person name="Ha G.-S."/>
            <person name="Yang H.-J."/>
            <person name="Jeong D.-Y."/>
        </authorList>
    </citation>
    <scope>NUCLEOTIDE SEQUENCE</scope>
    <source>
        <strain evidence="3">SRCM126073</strain>
    </source>
</reference>
<dbReference type="Pfam" id="PF13130">
    <property type="entry name" value="DUF3952"/>
    <property type="match status" value="1"/>
</dbReference>